<dbReference type="EMBL" id="HBUE01174357">
    <property type="protein sequence ID" value="CAG6516840.1"/>
    <property type="molecule type" value="Transcribed_RNA"/>
</dbReference>
<dbReference type="EMBL" id="HBUE01279862">
    <property type="protein sequence ID" value="CAG6568350.1"/>
    <property type="molecule type" value="Transcribed_RNA"/>
</dbReference>
<evidence type="ECO:0000313" key="2">
    <source>
        <dbReference type="EMBL" id="CAG6516838.1"/>
    </source>
</evidence>
<dbReference type="EMBL" id="HBUE01174356">
    <property type="protein sequence ID" value="CAG6516838.1"/>
    <property type="molecule type" value="Transcribed_RNA"/>
</dbReference>
<feature type="region of interest" description="Disordered" evidence="1">
    <location>
        <begin position="45"/>
        <end position="120"/>
    </location>
</feature>
<dbReference type="EMBL" id="HBUE01087587">
    <property type="protein sequence ID" value="CAG6480110.1"/>
    <property type="molecule type" value="Transcribed_RNA"/>
</dbReference>
<protein>
    <submittedName>
        <fullName evidence="2">(northern house mosquito) hypothetical protein</fullName>
    </submittedName>
</protein>
<proteinExistence type="predicted"/>
<accession>A0A8D8GRJ1</accession>
<organism evidence="2">
    <name type="scientific">Culex pipiens</name>
    <name type="common">House mosquito</name>
    <dbReference type="NCBI Taxonomy" id="7175"/>
    <lineage>
        <taxon>Eukaryota</taxon>
        <taxon>Metazoa</taxon>
        <taxon>Ecdysozoa</taxon>
        <taxon>Arthropoda</taxon>
        <taxon>Hexapoda</taxon>
        <taxon>Insecta</taxon>
        <taxon>Pterygota</taxon>
        <taxon>Neoptera</taxon>
        <taxon>Endopterygota</taxon>
        <taxon>Diptera</taxon>
        <taxon>Nematocera</taxon>
        <taxon>Culicoidea</taxon>
        <taxon>Culicidae</taxon>
        <taxon>Culicinae</taxon>
        <taxon>Culicini</taxon>
        <taxon>Culex</taxon>
        <taxon>Culex</taxon>
    </lineage>
</organism>
<dbReference type="AlphaFoldDB" id="A0A8D8GRJ1"/>
<sequence length="136" mass="13349">MAQHIGGGEGAAAADVTHCAPAEANGGPDSAPSVVVALAVTVQPAGNAAPGATDGTDGTHDDDDDDRGHRPGFGVPAGGESGSNQGGGARDVPRDCLTAGGQPRPRRDVRSGAAKKGQDEPLVSSGFRVLCVLECV</sequence>
<feature type="compositionally biased region" description="Gly residues" evidence="1">
    <location>
        <begin position="75"/>
        <end position="89"/>
    </location>
</feature>
<dbReference type="EMBL" id="HBUE01279863">
    <property type="protein sequence ID" value="CAG6568352.1"/>
    <property type="molecule type" value="Transcribed_RNA"/>
</dbReference>
<reference evidence="2" key="1">
    <citation type="submission" date="2021-05" db="EMBL/GenBank/DDBJ databases">
        <authorList>
            <person name="Alioto T."/>
            <person name="Alioto T."/>
            <person name="Gomez Garrido J."/>
        </authorList>
    </citation>
    <scope>NUCLEOTIDE SEQUENCE</scope>
</reference>
<name>A0A8D8GRJ1_CULPI</name>
<evidence type="ECO:0000256" key="1">
    <source>
        <dbReference type="SAM" id="MobiDB-lite"/>
    </source>
</evidence>